<dbReference type="SUPFAM" id="SSF109604">
    <property type="entry name" value="HD-domain/PDEase-like"/>
    <property type="match status" value="1"/>
</dbReference>
<keyword evidence="3" id="KW-1185">Reference proteome</keyword>
<dbReference type="KEGG" id="saqt:GJV85_12865"/>
<gene>
    <name evidence="2" type="ORF">GJV85_12865</name>
</gene>
<dbReference type="Proteomes" id="UP000671852">
    <property type="component" value="Chromosome"/>
</dbReference>
<dbReference type="AlphaFoldDB" id="A0A975B2D0"/>
<feature type="domain" description="HDOD" evidence="1">
    <location>
        <begin position="13"/>
        <end position="210"/>
    </location>
</feature>
<dbReference type="RefSeq" id="WP_207561774.1">
    <property type="nucleotide sequence ID" value="NZ_CP046072.1"/>
</dbReference>
<dbReference type="InterPro" id="IPR052340">
    <property type="entry name" value="RNase_Y/CdgJ"/>
</dbReference>
<name>A0A975B2D0_9BACT</name>
<organism evidence="2 3">
    <name type="scientific">Sulfurimonas aquatica</name>
    <dbReference type="NCBI Taxonomy" id="2672570"/>
    <lineage>
        <taxon>Bacteria</taxon>
        <taxon>Pseudomonadati</taxon>
        <taxon>Campylobacterota</taxon>
        <taxon>Epsilonproteobacteria</taxon>
        <taxon>Campylobacterales</taxon>
        <taxon>Sulfurimonadaceae</taxon>
        <taxon>Sulfurimonas</taxon>
    </lineage>
</organism>
<reference evidence="2" key="1">
    <citation type="submission" date="2019-11" db="EMBL/GenBank/DDBJ databases">
        <authorList>
            <person name="Kojima H."/>
        </authorList>
    </citation>
    <scope>NUCLEOTIDE SEQUENCE</scope>
    <source>
        <strain evidence="2">H1576</strain>
    </source>
</reference>
<protein>
    <submittedName>
        <fullName evidence="2">HDOD domain-containing protein</fullName>
    </submittedName>
</protein>
<sequence>MGFESIVERVKAIPPLPASVVKMEELYARGNPELKKLVKIVEEDPVLTANILAAVNSPLYSFSHNVITVHQAVTLFGMSSVRGFVLSSAKKSTFDLDMSPYGITNEEFQNISTLQSMLMFQWYMSIDVEKANLLVPIAFLMDIGQIIIAKEVSQSDYKDEFTRMIQEEASISQTEKLFTGMSSAEVTALLFEHWNFNETFVEIIRNSDEPSLADREYQQYCEAVDVVKTCINIQNKISDKSFKNSKLKALSYGFKVDRYIKTVERIRDKANL</sequence>
<reference evidence="2" key="2">
    <citation type="submission" date="2021-04" db="EMBL/GenBank/DDBJ databases">
        <title>Isolation and characterization of a novel species of the genus Sulfurimonas.</title>
        <authorList>
            <person name="Fukui M."/>
        </authorList>
    </citation>
    <scope>NUCLEOTIDE SEQUENCE</scope>
    <source>
        <strain evidence="2">H1576</strain>
    </source>
</reference>
<dbReference type="Gene3D" id="1.10.3210.10">
    <property type="entry name" value="Hypothetical protein af1432"/>
    <property type="match status" value="1"/>
</dbReference>
<dbReference type="EMBL" id="CP046072">
    <property type="protein sequence ID" value="QSZ42961.1"/>
    <property type="molecule type" value="Genomic_DNA"/>
</dbReference>
<dbReference type="Pfam" id="PF08668">
    <property type="entry name" value="HDOD"/>
    <property type="match status" value="1"/>
</dbReference>
<proteinExistence type="predicted"/>
<dbReference type="PANTHER" id="PTHR33525:SF4">
    <property type="entry name" value="CYCLIC DI-GMP PHOSPHODIESTERASE CDGJ"/>
    <property type="match status" value="1"/>
</dbReference>
<evidence type="ECO:0000313" key="3">
    <source>
        <dbReference type="Proteomes" id="UP000671852"/>
    </source>
</evidence>
<evidence type="ECO:0000313" key="2">
    <source>
        <dbReference type="EMBL" id="QSZ42961.1"/>
    </source>
</evidence>
<accession>A0A975B2D0</accession>
<dbReference type="PROSITE" id="PS51833">
    <property type="entry name" value="HDOD"/>
    <property type="match status" value="1"/>
</dbReference>
<evidence type="ECO:0000259" key="1">
    <source>
        <dbReference type="PROSITE" id="PS51833"/>
    </source>
</evidence>
<dbReference type="InterPro" id="IPR013976">
    <property type="entry name" value="HDOD"/>
</dbReference>
<dbReference type="PANTHER" id="PTHR33525">
    <property type="match status" value="1"/>
</dbReference>